<dbReference type="Pfam" id="PF21666">
    <property type="entry name" value="DUF4246_N"/>
    <property type="match status" value="1"/>
</dbReference>
<dbReference type="InterPro" id="IPR049192">
    <property type="entry name" value="DUF4246_C"/>
</dbReference>
<reference evidence="4" key="1">
    <citation type="submission" date="2022-10" db="EMBL/GenBank/DDBJ databases">
        <title>Tapping the CABI collections for fungal endophytes: first genome assemblies for Collariella, Neodidymelliopsis, Ascochyta clinopodiicola, Didymella pomorum, Didymosphaeria variabile, Neocosmospora piperis and Neocucurbitaria cava.</title>
        <authorList>
            <person name="Hill R."/>
        </authorList>
    </citation>
    <scope>NUCLEOTIDE SEQUENCE</scope>
    <source>
        <strain evidence="4">IMI 356815</strain>
    </source>
</reference>
<protein>
    <submittedName>
        <fullName evidence="4">Uncharacterized protein</fullName>
    </submittedName>
</protein>
<accession>A0A9W8XAC9</accession>
<evidence type="ECO:0000256" key="1">
    <source>
        <dbReference type="SAM" id="MobiDB-lite"/>
    </source>
</evidence>
<dbReference type="EMBL" id="JAPEUX010000009">
    <property type="protein sequence ID" value="KAJ4345509.1"/>
    <property type="molecule type" value="Genomic_DNA"/>
</dbReference>
<comment type="caution">
    <text evidence="4">The sequence shown here is derived from an EMBL/GenBank/DDBJ whole genome shotgun (WGS) entry which is preliminary data.</text>
</comment>
<feature type="domain" description="DUF4246" evidence="3">
    <location>
        <begin position="27"/>
        <end position="90"/>
    </location>
</feature>
<organism evidence="4 5">
    <name type="scientific">Didymosphaeria variabile</name>
    <dbReference type="NCBI Taxonomy" id="1932322"/>
    <lineage>
        <taxon>Eukaryota</taxon>
        <taxon>Fungi</taxon>
        <taxon>Dikarya</taxon>
        <taxon>Ascomycota</taxon>
        <taxon>Pezizomycotina</taxon>
        <taxon>Dothideomycetes</taxon>
        <taxon>Pleosporomycetidae</taxon>
        <taxon>Pleosporales</taxon>
        <taxon>Massarineae</taxon>
        <taxon>Didymosphaeriaceae</taxon>
        <taxon>Didymosphaeria</taxon>
    </lineage>
</organism>
<evidence type="ECO:0000259" key="2">
    <source>
        <dbReference type="Pfam" id="PF14033"/>
    </source>
</evidence>
<dbReference type="PANTHER" id="PTHR33119">
    <property type="entry name" value="IFI3P"/>
    <property type="match status" value="1"/>
</dbReference>
<sequence>MATVETTNPNDVLLLGLTSPLNGISDHPWSSWNVKDKDRPRFANAISDWSGTPLMLRERNMMKVMDRLTDKPEWTRKLFDEEIVAKWKKEAIDIFKNEPPEKQFSEKMWDYVSDLLNLSKLSSPFKMREYAKMEKELGFIPALDATATVFKSDNIIPAQLKEDIRAAVFPLENVPESAKDWHPNSDRKVLDLVHPSLFPLIYGLSRVLKPQYGDVLGDSAGQWEGKGGTMSLDDCEQWIGKGGIMPVPEKAATEVTSWAGLSYWGSLQNQHFYSAKFQWLPCEVAFTDENGIKITSYINNLQPKKHKQLYEVLERVIAKTIPMWNATLDSTETTQEDPRIDLNDVPWIEPEGERPRGEDEDSDDDDPWELDNAWREENRTLVPPEPGPFSTRRSDDGIVGRSEHSVDLRQRFANHGLQIIIKLASIHLTPEKPSYDGGAWHIEGQLNEHICASALYYYDSNNITDSYLSFREATSSEWLGEKPYEQSDHEHFERLYGITNFGPAVQELGSVLTREGRLLTFPNVLQHRVSPFSLADKTMPGHRKIVALFLVDPYTRIPSTANVPPQQKEWWKEMVRDLDRVNKLPAELQEWVTDSAGDFPLTLEEANKLRVELMDERKLFVADHDERIRQESFSFCEH</sequence>
<evidence type="ECO:0000313" key="5">
    <source>
        <dbReference type="Proteomes" id="UP001140513"/>
    </source>
</evidence>
<dbReference type="InterPro" id="IPR049207">
    <property type="entry name" value="DUF4246_N"/>
</dbReference>
<feature type="region of interest" description="Disordered" evidence="1">
    <location>
        <begin position="328"/>
        <end position="398"/>
    </location>
</feature>
<dbReference type="InterPro" id="IPR025340">
    <property type="entry name" value="DUF4246"/>
</dbReference>
<feature type="compositionally biased region" description="Acidic residues" evidence="1">
    <location>
        <begin position="358"/>
        <end position="369"/>
    </location>
</feature>
<evidence type="ECO:0000259" key="3">
    <source>
        <dbReference type="Pfam" id="PF21666"/>
    </source>
</evidence>
<dbReference type="Pfam" id="PF14033">
    <property type="entry name" value="DUF4246"/>
    <property type="match status" value="1"/>
</dbReference>
<dbReference type="AlphaFoldDB" id="A0A9W8XAC9"/>
<feature type="domain" description="DUF4246" evidence="2">
    <location>
        <begin position="127"/>
        <end position="573"/>
    </location>
</feature>
<proteinExistence type="predicted"/>
<name>A0A9W8XAC9_9PLEO</name>
<dbReference type="OrthoDB" id="415532at2759"/>
<dbReference type="PANTHER" id="PTHR33119:SF1">
    <property type="entry name" value="FE2OG DIOXYGENASE DOMAIN-CONTAINING PROTEIN"/>
    <property type="match status" value="1"/>
</dbReference>
<dbReference type="RefSeq" id="XP_056065673.1">
    <property type="nucleotide sequence ID" value="XM_056220370.1"/>
</dbReference>
<dbReference type="GeneID" id="80915172"/>
<gene>
    <name evidence="4" type="ORF">N0V89_011642</name>
</gene>
<dbReference type="Proteomes" id="UP001140513">
    <property type="component" value="Unassembled WGS sequence"/>
</dbReference>
<evidence type="ECO:0000313" key="4">
    <source>
        <dbReference type="EMBL" id="KAJ4345509.1"/>
    </source>
</evidence>
<keyword evidence="5" id="KW-1185">Reference proteome</keyword>